<accession>A0A8C2BEF2</accession>
<dbReference type="Ensembl" id="ENSCCRT00015120906.1">
    <property type="protein sequence ID" value="ENSCCRP00015117187.1"/>
    <property type="gene ID" value="ENSCCRG00015046281.1"/>
</dbReference>
<dbReference type="InterPro" id="IPR027417">
    <property type="entry name" value="P-loop_NTPase"/>
</dbReference>
<reference evidence="8" key="1">
    <citation type="submission" date="2025-08" db="UniProtKB">
        <authorList>
            <consortium name="Ensembl"/>
        </authorList>
    </citation>
    <scope>IDENTIFICATION</scope>
</reference>
<evidence type="ECO:0000256" key="1">
    <source>
        <dbReference type="ARBA" id="ARBA00004496"/>
    </source>
</evidence>
<evidence type="ECO:0000256" key="6">
    <source>
        <dbReference type="ARBA" id="ARBA00022840"/>
    </source>
</evidence>
<proteinExistence type="predicted"/>
<dbReference type="FunFam" id="3.40.50.300:FF:000210">
    <property type="entry name" value="Si:dkey-16p6.1"/>
    <property type="match status" value="1"/>
</dbReference>
<keyword evidence="6" id="KW-0067">ATP-binding</keyword>
<evidence type="ECO:0000256" key="5">
    <source>
        <dbReference type="ARBA" id="ARBA00022741"/>
    </source>
</evidence>
<dbReference type="GO" id="GO:0005737">
    <property type="term" value="C:cytoplasm"/>
    <property type="evidence" value="ECO:0007669"/>
    <property type="project" value="UniProtKB-SubCell"/>
</dbReference>
<organism evidence="8 9">
    <name type="scientific">Cyprinus carpio</name>
    <name type="common">Common carp</name>
    <dbReference type="NCBI Taxonomy" id="7962"/>
    <lineage>
        <taxon>Eukaryota</taxon>
        <taxon>Metazoa</taxon>
        <taxon>Chordata</taxon>
        <taxon>Craniata</taxon>
        <taxon>Vertebrata</taxon>
        <taxon>Euteleostomi</taxon>
        <taxon>Actinopterygii</taxon>
        <taxon>Neopterygii</taxon>
        <taxon>Teleostei</taxon>
        <taxon>Ostariophysi</taxon>
        <taxon>Cypriniformes</taxon>
        <taxon>Cyprinidae</taxon>
        <taxon>Cyprininae</taxon>
        <taxon>Cyprinus</taxon>
    </lineage>
</organism>
<dbReference type="InterPro" id="IPR007111">
    <property type="entry name" value="NACHT_NTPase"/>
</dbReference>
<keyword evidence="4" id="KW-0677">Repeat</keyword>
<dbReference type="SMART" id="SM01288">
    <property type="entry name" value="FISNA"/>
    <property type="match status" value="1"/>
</dbReference>
<dbReference type="Pfam" id="PF05729">
    <property type="entry name" value="NACHT"/>
    <property type="match status" value="1"/>
</dbReference>
<protein>
    <submittedName>
        <fullName evidence="8">Si:ch211-181d7.3</fullName>
    </submittedName>
</protein>
<keyword evidence="5" id="KW-0547">Nucleotide-binding</keyword>
<dbReference type="Pfam" id="PF13516">
    <property type="entry name" value="LRR_6"/>
    <property type="match status" value="3"/>
</dbReference>
<keyword evidence="3" id="KW-0433">Leucine-rich repeat</keyword>
<evidence type="ECO:0000256" key="4">
    <source>
        <dbReference type="ARBA" id="ARBA00022737"/>
    </source>
</evidence>
<dbReference type="InterPro" id="IPR041267">
    <property type="entry name" value="NLRP_HD2"/>
</dbReference>
<evidence type="ECO:0000259" key="7">
    <source>
        <dbReference type="PROSITE" id="PS50837"/>
    </source>
</evidence>
<dbReference type="Proteomes" id="UP000694700">
    <property type="component" value="Unplaced"/>
</dbReference>
<dbReference type="InterPro" id="IPR032675">
    <property type="entry name" value="LRR_dom_sf"/>
</dbReference>
<dbReference type="Gene3D" id="3.40.50.300">
    <property type="entry name" value="P-loop containing nucleotide triphosphate hydrolases"/>
    <property type="match status" value="1"/>
</dbReference>
<evidence type="ECO:0000313" key="8">
    <source>
        <dbReference type="Ensembl" id="ENSCCRP00015117187.1"/>
    </source>
</evidence>
<dbReference type="InterPro" id="IPR051261">
    <property type="entry name" value="NLR"/>
</dbReference>
<dbReference type="SUPFAM" id="SSF52540">
    <property type="entry name" value="P-loop containing nucleoside triphosphate hydrolases"/>
    <property type="match status" value="1"/>
</dbReference>
<dbReference type="AlphaFoldDB" id="A0A8C2BEF2"/>
<sequence>MKKFECLYEGIAKLGNPTLLNEIYTELYITESESGEISNEHEVRQIETQSRRAATEDTPIKCSDIFRPLPGQDKPIRTVLTKGVAGIGKTVSVQKFILDWAEGKENQDVQLIFPLPFREINLMKDKTLSLSDLLQVFFPETKEIDIFSDKYKVLFIFDGLDECRLPLNFQSNETLQDATKETSVDVLLTNLIVWNLLPSALIWITSRPAAADLVPSECVHRVTEVRGFNDPQKEEYFRKRISDQSLADRIISHLKSSRSLFIMCHIPVFCWISAAVLEKMLSRAESGEIPKTLTQMYTHFLLLQTNIKHEKDYEKNVTDEDMILKLGKLAFQQLVKGNVIFYEEDLRECGIDVTEASVYSGLCTQIFREELGLYQGKVFCFVHLSVQEHLAALYVHLSCTNHNINVFEPISKPSLRSKVKEWLQHNSSEHVLLSELHQKAVDEALQSKNGHLDLFLRFLLGLSVESHQVLLQGLMKQTRSRSDSIEETVEYIKMKIRIIDSTEKSINLFHCLNELGDHSLVEEIQQYLRSGTLAETKLSSSQWSALLFVLLTSEQAKDVFELNKFIGNKNTSNKVLQKLLPVIKESKSAQAGMIYDFLLDDCNITDEGCAVLASALKSNPSHLTELDLSENKLQNLGIKRLSDGLKDSHCKLQKLNLYHCGITGEGCAALASALRSNSEHLRELDFTENKIGDLGLKHLSEALKEPFCKLEKLR</sequence>
<dbReference type="SMART" id="SM00368">
    <property type="entry name" value="LRR_RI"/>
    <property type="match status" value="4"/>
</dbReference>
<dbReference type="PROSITE" id="PS50837">
    <property type="entry name" value="NACHT"/>
    <property type="match status" value="1"/>
</dbReference>
<dbReference type="InterPro" id="IPR041075">
    <property type="entry name" value="NOD1/2_WH"/>
</dbReference>
<comment type="subcellular location">
    <subcellularLocation>
        <location evidence="1">Cytoplasm</location>
    </subcellularLocation>
</comment>
<evidence type="ECO:0000256" key="3">
    <source>
        <dbReference type="ARBA" id="ARBA00022614"/>
    </source>
</evidence>
<dbReference type="InterPro" id="IPR029495">
    <property type="entry name" value="NACHT-assoc"/>
</dbReference>
<dbReference type="PROSITE" id="PS51450">
    <property type="entry name" value="LRR"/>
    <property type="match status" value="1"/>
</dbReference>
<dbReference type="Pfam" id="PF17779">
    <property type="entry name" value="WHD_NOD2"/>
    <property type="match status" value="1"/>
</dbReference>
<evidence type="ECO:0000256" key="2">
    <source>
        <dbReference type="ARBA" id="ARBA00022490"/>
    </source>
</evidence>
<dbReference type="InterPro" id="IPR001611">
    <property type="entry name" value="Leu-rich_rpt"/>
</dbReference>
<name>A0A8C2BEF2_CYPCA</name>
<dbReference type="GO" id="GO:0005524">
    <property type="term" value="F:ATP binding"/>
    <property type="evidence" value="ECO:0007669"/>
    <property type="project" value="UniProtKB-KW"/>
</dbReference>
<dbReference type="Gene3D" id="3.80.10.10">
    <property type="entry name" value="Ribonuclease Inhibitor"/>
    <property type="match status" value="1"/>
</dbReference>
<dbReference type="PANTHER" id="PTHR24106">
    <property type="entry name" value="NACHT, LRR AND CARD DOMAINS-CONTAINING"/>
    <property type="match status" value="1"/>
</dbReference>
<dbReference type="Pfam" id="PF17776">
    <property type="entry name" value="NLRC4_HD2"/>
    <property type="match status" value="1"/>
</dbReference>
<evidence type="ECO:0000313" key="9">
    <source>
        <dbReference type="Proteomes" id="UP000694700"/>
    </source>
</evidence>
<dbReference type="Pfam" id="PF14484">
    <property type="entry name" value="FISNA"/>
    <property type="match status" value="1"/>
</dbReference>
<dbReference type="SUPFAM" id="SSF52047">
    <property type="entry name" value="RNI-like"/>
    <property type="match status" value="1"/>
</dbReference>
<feature type="domain" description="NACHT" evidence="7">
    <location>
        <begin position="77"/>
        <end position="210"/>
    </location>
</feature>
<keyword evidence="2" id="KW-0963">Cytoplasm</keyword>